<evidence type="ECO:0000256" key="14">
    <source>
        <dbReference type="ARBA" id="ARBA00047338"/>
    </source>
</evidence>
<dbReference type="GO" id="GO:0047822">
    <property type="term" value="F:hypotaurine monooxygenase activity"/>
    <property type="evidence" value="ECO:0007669"/>
    <property type="project" value="RHEA"/>
</dbReference>
<dbReference type="GO" id="GO:0004499">
    <property type="term" value="F:N,N-dimethylaniline monooxygenase activity"/>
    <property type="evidence" value="ECO:0007669"/>
    <property type="project" value="InterPro"/>
</dbReference>
<dbReference type="InterPro" id="IPR020946">
    <property type="entry name" value="Flavin_mOase-like"/>
</dbReference>
<keyword evidence="5" id="KW-0812">Transmembrane</keyword>
<comment type="cofactor">
    <cofactor evidence="1 18">
        <name>FAD</name>
        <dbReference type="ChEBI" id="CHEBI:57692"/>
    </cofactor>
</comment>
<keyword evidence="4 18" id="KW-0285">Flavoprotein</keyword>
<reference evidence="19 20" key="1">
    <citation type="submission" date="2018-11" db="EMBL/GenBank/DDBJ databases">
        <authorList>
            <consortium name="Pathogen Informatics"/>
        </authorList>
    </citation>
    <scope>NUCLEOTIDE SEQUENCE [LARGE SCALE GENOMIC DNA]</scope>
</reference>
<dbReference type="GO" id="GO:0050660">
    <property type="term" value="F:flavin adenine dinucleotide binding"/>
    <property type="evidence" value="ECO:0007669"/>
    <property type="project" value="InterPro"/>
</dbReference>
<comment type="subcellular location">
    <subcellularLocation>
        <location evidence="2">Endoplasmic reticulum membrane</location>
        <topology evidence="2">Single-pass membrane protein</topology>
    </subcellularLocation>
</comment>
<dbReference type="OrthoDB" id="66881at2759"/>
<evidence type="ECO:0000256" key="8">
    <source>
        <dbReference type="ARBA" id="ARBA00022857"/>
    </source>
</evidence>
<keyword evidence="9" id="KW-1133">Transmembrane helix</keyword>
<gene>
    <name evidence="19" type="ORF">ASIM_LOCUS16543</name>
</gene>
<dbReference type="GO" id="GO:0005789">
    <property type="term" value="C:endoplasmic reticulum membrane"/>
    <property type="evidence" value="ECO:0007669"/>
    <property type="project" value="UniProtKB-SubCell"/>
</dbReference>
<dbReference type="Proteomes" id="UP000267096">
    <property type="component" value="Unassembled WGS sequence"/>
</dbReference>
<name>A0A3P6SWV8_ANISI</name>
<evidence type="ECO:0000256" key="16">
    <source>
        <dbReference type="ARBA" id="ARBA00048088"/>
    </source>
</evidence>
<proteinExistence type="inferred from homology"/>
<protein>
    <recommendedName>
        <fullName evidence="18">Flavin-containing monooxygenase</fullName>
        <ecNumber evidence="18">1.-.-.-</ecNumber>
    </recommendedName>
</protein>
<evidence type="ECO:0000256" key="6">
    <source>
        <dbReference type="ARBA" id="ARBA00022824"/>
    </source>
</evidence>
<evidence type="ECO:0000256" key="1">
    <source>
        <dbReference type="ARBA" id="ARBA00001974"/>
    </source>
</evidence>
<dbReference type="EMBL" id="UYRR01033187">
    <property type="protein sequence ID" value="VDK58098.1"/>
    <property type="molecule type" value="Genomic_DNA"/>
</dbReference>
<evidence type="ECO:0000256" key="5">
    <source>
        <dbReference type="ARBA" id="ARBA00022692"/>
    </source>
</evidence>
<comment type="similarity">
    <text evidence="3 18">Belongs to the FMO family.</text>
</comment>
<sequence length="550" mass="62264">MYKYVFPPDNTSLAVLGLILPFGSIPPIAEMQARWVAAVWSGQVELPSPQGMMADIEQTREIRMKRYFKSTNHAIQVDYLRYMDEIAEMIGVKPNIWKVRPSKQLLKYLRRNSCAISQMRTYDKLQLFNIQFVRQMTKMRVCVIGAGESGLPAIKECLDAGFDVVAYERTSDIGGRWNHRPNFKEGGNVAKSTFSNISKEMMAYSIFTPSENCPNFMHNSVFCQYLKDYAENFDLLKDIRLNTSVEKVQRADNKWEVTTNDGKKETFEFVLICTGRYSIPKLPEIKGMEGFQGRVLHSRDFIDAEAFRNKNIFIVGIGNSALEIAVEAAAVAKSVQILFLSILLLFCHHAIAETRLWSSALPYDVALNSRFYKALYDILPWTILNDYMEHHYEDGLSHELYGLRPQHRFFQQTFTICDSLPDLACSGAIIITEGVDHVDATGVVVDGDRHFPADVIILATGYSIQFPFLYPESLIDIKENDMNLYKLIFPPEHPSLAVIGFAQPRMGGIAPIAEMQSRLAAAVFSGQVKLPAKSAMVNDINIRRSALSKR</sequence>
<keyword evidence="11 18" id="KW-0503">Monooxygenase</keyword>
<dbReference type="InterPro" id="IPR036188">
    <property type="entry name" value="FAD/NAD-bd_sf"/>
</dbReference>
<dbReference type="InterPro" id="IPR000960">
    <property type="entry name" value="Flavin_mOase"/>
</dbReference>
<dbReference type="Pfam" id="PF00743">
    <property type="entry name" value="FMO-like"/>
    <property type="match status" value="2"/>
</dbReference>
<evidence type="ECO:0000313" key="20">
    <source>
        <dbReference type="Proteomes" id="UP000267096"/>
    </source>
</evidence>
<dbReference type="AlphaFoldDB" id="A0A3P6SWV8"/>
<evidence type="ECO:0000256" key="12">
    <source>
        <dbReference type="ARBA" id="ARBA00023136"/>
    </source>
</evidence>
<evidence type="ECO:0000256" key="2">
    <source>
        <dbReference type="ARBA" id="ARBA00004389"/>
    </source>
</evidence>
<dbReference type="Gene3D" id="3.50.50.60">
    <property type="entry name" value="FAD/NAD(P)-binding domain"/>
    <property type="match status" value="3"/>
</dbReference>
<accession>A0A3P6SWV8</accession>
<dbReference type="EC" id="1.-.-.-" evidence="18"/>
<dbReference type="SUPFAM" id="SSF51905">
    <property type="entry name" value="FAD/NAD(P)-binding domain"/>
    <property type="match status" value="4"/>
</dbReference>
<keyword evidence="10 18" id="KW-0560">Oxidoreductase</keyword>
<evidence type="ECO:0000313" key="19">
    <source>
        <dbReference type="EMBL" id="VDK58098.1"/>
    </source>
</evidence>
<keyword evidence="6" id="KW-0256">Endoplasmic reticulum</keyword>
<dbReference type="GO" id="GO:0050661">
    <property type="term" value="F:NADP binding"/>
    <property type="evidence" value="ECO:0007669"/>
    <property type="project" value="InterPro"/>
</dbReference>
<comment type="function">
    <text evidence="13">Broad spectrum monooxygenase that catalyzes the oxygenation of a wide variety of nitrogen- and sulfur-containing compounds including xenobiotics. Catalyzes the S-oxygenation of hypotaurine to produce taurine, an organic osmolyte involved in cell volume regulation as well as a variety of cytoprotective and developmental processes. In vitro, catalyzes the N-oxygenation of trimethylamine (TMA) to produce trimethylamine N-oxide (TMAO) and could therefore participate to the detoxification of this compound that is generated by the action of gut microbiota from dietary precursors such as choline, choline containing compounds, betaine or L-carnitine.</text>
</comment>
<dbReference type="GO" id="GO:0034899">
    <property type="term" value="F:trimethylamine monooxygenase activity"/>
    <property type="evidence" value="ECO:0007669"/>
    <property type="project" value="UniProtKB-EC"/>
</dbReference>
<evidence type="ECO:0000256" key="11">
    <source>
        <dbReference type="ARBA" id="ARBA00023033"/>
    </source>
</evidence>
<dbReference type="PRINTS" id="PR00370">
    <property type="entry name" value="FMOXYGENASE"/>
</dbReference>
<comment type="catalytic activity">
    <reaction evidence="16">
        <text>trimethylamine + NADPH + O2 = trimethylamine N-oxide + NADP(+) + H2O</text>
        <dbReference type="Rhea" id="RHEA:31979"/>
        <dbReference type="ChEBI" id="CHEBI:15377"/>
        <dbReference type="ChEBI" id="CHEBI:15379"/>
        <dbReference type="ChEBI" id="CHEBI:15724"/>
        <dbReference type="ChEBI" id="CHEBI:57783"/>
        <dbReference type="ChEBI" id="CHEBI:58349"/>
        <dbReference type="ChEBI" id="CHEBI:58389"/>
        <dbReference type="EC" id="1.14.13.148"/>
    </reaction>
    <physiologicalReaction direction="left-to-right" evidence="16">
        <dbReference type="Rhea" id="RHEA:31980"/>
    </physiologicalReaction>
</comment>
<keyword evidence="20" id="KW-1185">Reference proteome</keyword>
<evidence type="ECO:0000256" key="10">
    <source>
        <dbReference type="ARBA" id="ARBA00023002"/>
    </source>
</evidence>
<keyword evidence="8" id="KW-0521">NADP</keyword>
<evidence type="ECO:0000256" key="7">
    <source>
        <dbReference type="ARBA" id="ARBA00022827"/>
    </source>
</evidence>
<dbReference type="FunFam" id="3.50.50.60:FF:000159">
    <property type="entry name" value="Dimethylaniline monooxygenase [N-oxide-forming]"/>
    <property type="match status" value="1"/>
</dbReference>
<evidence type="ECO:0000256" key="3">
    <source>
        <dbReference type="ARBA" id="ARBA00009183"/>
    </source>
</evidence>
<evidence type="ECO:0000256" key="13">
    <source>
        <dbReference type="ARBA" id="ARBA00045957"/>
    </source>
</evidence>
<keyword evidence="12" id="KW-0472">Membrane</keyword>
<evidence type="ECO:0000256" key="18">
    <source>
        <dbReference type="RuleBase" id="RU361177"/>
    </source>
</evidence>
<dbReference type="PANTHER" id="PTHR23023">
    <property type="entry name" value="DIMETHYLANILINE MONOOXYGENASE"/>
    <property type="match status" value="1"/>
</dbReference>
<evidence type="ECO:0000256" key="17">
    <source>
        <dbReference type="ARBA" id="ARBA00049443"/>
    </source>
</evidence>
<organism evidence="19 20">
    <name type="scientific">Anisakis simplex</name>
    <name type="common">Herring worm</name>
    <dbReference type="NCBI Taxonomy" id="6269"/>
    <lineage>
        <taxon>Eukaryota</taxon>
        <taxon>Metazoa</taxon>
        <taxon>Ecdysozoa</taxon>
        <taxon>Nematoda</taxon>
        <taxon>Chromadorea</taxon>
        <taxon>Rhabditida</taxon>
        <taxon>Spirurina</taxon>
        <taxon>Ascaridomorpha</taxon>
        <taxon>Ascaridoidea</taxon>
        <taxon>Anisakidae</taxon>
        <taxon>Anisakis</taxon>
        <taxon>Anisakis simplex complex</taxon>
    </lineage>
</organism>
<evidence type="ECO:0000256" key="15">
    <source>
        <dbReference type="ARBA" id="ARBA00048041"/>
    </source>
</evidence>
<comment type="catalytic activity">
    <reaction evidence="14">
        <text>hypotaurine + NADH + O2 + H(+) = taurine + NAD(+) + H2O</text>
        <dbReference type="Rhea" id="RHEA:74111"/>
        <dbReference type="ChEBI" id="CHEBI:15377"/>
        <dbReference type="ChEBI" id="CHEBI:15378"/>
        <dbReference type="ChEBI" id="CHEBI:15379"/>
        <dbReference type="ChEBI" id="CHEBI:57540"/>
        <dbReference type="ChEBI" id="CHEBI:57853"/>
        <dbReference type="ChEBI" id="CHEBI:57945"/>
        <dbReference type="ChEBI" id="CHEBI:507393"/>
        <dbReference type="EC" id="1.14.13.8"/>
    </reaction>
    <physiologicalReaction direction="left-to-right" evidence="14">
        <dbReference type="Rhea" id="RHEA:74112"/>
    </physiologicalReaction>
</comment>
<evidence type="ECO:0000256" key="9">
    <source>
        <dbReference type="ARBA" id="ARBA00022989"/>
    </source>
</evidence>
<evidence type="ECO:0000256" key="4">
    <source>
        <dbReference type="ARBA" id="ARBA00022630"/>
    </source>
</evidence>
<comment type="catalytic activity">
    <reaction evidence="17">
        <text>N,N-dimethylaniline + NADPH + O2 + H(+) = N,N-dimethylaniline N-oxide + NADP(+) + H2O</text>
        <dbReference type="Rhea" id="RHEA:24468"/>
        <dbReference type="ChEBI" id="CHEBI:15377"/>
        <dbReference type="ChEBI" id="CHEBI:15378"/>
        <dbReference type="ChEBI" id="CHEBI:15379"/>
        <dbReference type="ChEBI" id="CHEBI:16269"/>
        <dbReference type="ChEBI" id="CHEBI:17735"/>
        <dbReference type="ChEBI" id="CHEBI:57783"/>
        <dbReference type="ChEBI" id="CHEBI:58349"/>
        <dbReference type="EC" id="1.14.13.8"/>
    </reaction>
    <physiologicalReaction direction="left-to-right" evidence="17">
        <dbReference type="Rhea" id="RHEA:24469"/>
    </physiologicalReaction>
</comment>
<dbReference type="InterPro" id="IPR050346">
    <property type="entry name" value="FMO-like"/>
</dbReference>
<keyword evidence="7 18" id="KW-0274">FAD</keyword>
<comment type="catalytic activity">
    <reaction evidence="15">
        <text>hypotaurine + NADPH + O2 + H(+) = taurine + NADP(+) + H2O</text>
        <dbReference type="Rhea" id="RHEA:69819"/>
        <dbReference type="ChEBI" id="CHEBI:15377"/>
        <dbReference type="ChEBI" id="CHEBI:15378"/>
        <dbReference type="ChEBI" id="CHEBI:15379"/>
        <dbReference type="ChEBI" id="CHEBI:57783"/>
        <dbReference type="ChEBI" id="CHEBI:57853"/>
        <dbReference type="ChEBI" id="CHEBI:58349"/>
        <dbReference type="ChEBI" id="CHEBI:507393"/>
        <dbReference type="EC" id="1.14.13.8"/>
    </reaction>
    <physiologicalReaction direction="left-to-right" evidence="15">
        <dbReference type="Rhea" id="RHEA:69820"/>
    </physiologicalReaction>
</comment>